<dbReference type="PANTHER" id="PTHR30625:SF11">
    <property type="entry name" value="MOTA_TOLQ_EXBB PROTON CHANNEL DOMAIN-CONTAINING PROTEIN"/>
    <property type="match status" value="1"/>
</dbReference>
<comment type="subcellular location">
    <subcellularLocation>
        <location evidence="1">Cell membrane</location>
        <topology evidence="1">Multi-pass membrane protein</topology>
    </subcellularLocation>
    <subcellularLocation>
        <location evidence="6">Membrane</location>
        <topology evidence="6">Multi-pass membrane protein</topology>
    </subcellularLocation>
</comment>
<feature type="transmembrane region" description="Helical" evidence="8">
    <location>
        <begin position="360"/>
        <end position="387"/>
    </location>
</feature>
<dbReference type="InterPro" id="IPR017270">
    <property type="entry name" value="MotA/TolQ/ExbB-rel"/>
</dbReference>
<feature type="signal peptide" evidence="9">
    <location>
        <begin position="1"/>
        <end position="22"/>
    </location>
</feature>
<evidence type="ECO:0000313" key="12">
    <source>
        <dbReference type="Proteomes" id="UP000182350"/>
    </source>
</evidence>
<dbReference type="GO" id="GO:0017038">
    <property type="term" value="P:protein import"/>
    <property type="evidence" value="ECO:0007669"/>
    <property type="project" value="TreeGrafter"/>
</dbReference>
<dbReference type="EMBL" id="FPJW01000002">
    <property type="protein sequence ID" value="SFX17836.1"/>
    <property type="molecule type" value="Genomic_DNA"/>
</dbReference>
<keyword evidence="6" id="KW-0813">Transport</keyword>
<name>A0A1K1UZ61_9GAMM</name>
<gene>
    <name evidence="11" type="ORF">SAMN02745752_00672</name>
</gene>
<dbReference type="InterPro" id="IPR050790">
    <property type="entry name" value="ExbB/TolQ_transport"/>
</dbReference>
<feature type="transmembrane region" description="Helical" evidence="8">
    <location>
        <begin position="270"/>
        <end position="295"/>
    </location>
</feature>
<keyword evidence="12" id="KW-1185">Reference proteome</keyword>
<sequence>MKALRWLLAVCLPLLLMASLQAETALPEDYWQQLLQQTRDASVERRLQEEARLQLSRTEADVQAKALAEAREALRQAQRLRQQLETEQETLETSLQDVQERLQRRSAALGEVFAVYRDEKSTLYGLLSDARYTHQYPELLAFLRPDQQVARLPEIADFYQLWESLQQSWLATAQVSRYQGHWVDGAGQVRKEAILRLGDLQLQVKEGVLRLPEGALPSLWPRQPSGLVRQNAAFLASGQGSVVLDPARGLTLELHSRQPTLVERVRQGGAVGYLILALGLAGLLVAAVQSVRLLLEQKRVRKQLGDTKDLQPDNALGRVLSGMQPAPVSDLPPEALEARLDELLVRESAALERGLSLVKLLAAMAPLLGLLGTVTGMIATFQAITLFGTGDPSLMAAGISQALVTTVLGLITAVPLLLAHLLLQGRSRQLARILEAESSAWLAELLGQSKTAAGASGSAGGSR</sequence>
<dbReference type="InterPro" id="IPR002898">
    <property type="entry name" value="MotA_ExbB_proton_chnl"/>
</dbReference>
<evidence type="ECO:0000256" key="3">
    <source>
        <dbReference type="ARBA" id="ARBA00022692"/>
    </source>
</evidence>
<evidence type="ECO:0000256" key="6">
    <source>
        <dbReference type="RuleBase" id="RU004057"/>
    </source>
</evidence>
<keyword evidence="3 8" id="KW-0812">Transmembrane</keyword>
<dbReference type="STRING" id="1122209.SAMN02745752_00672"/>
<keyword evidence="4 8" id="KW-1133">Transmembrane helix</keyword>
<protein>
    <submittedName>
        <fullName evidence="11">Biopolymer transport protein ExbB</fullName>
    </submittedName>
</protein>
<keyword evidence="9" id="KW-0732">Signal</keyword>
<evidence type="ECO:0000256" key="4">
    <source>
        <dbReference type="ARBA" id="ARBA00022989"/>
    </source>
</evidence>
<feature type="domain" description="MotA/TolQ/ExbB proton channel" evidence="10">
    <location>
        <begin position="322"/>
        <end position="435"/>
    </location>
</feature>
<evidence type="ECO:0000256" key="9">
    <source>
        <dbReference type="SAM" id="SignalP"/>
    </source>
</evidence>
<keyword evidence="7" id="KW-0175">Coiled coil</keyword>
<evidence type="ECO:0000256" key="1">
    <source>
        <dbReference type="ARBA" id="ARBA00004651"/>
    </source>
</evidence>
<dbReference type="PANTHER" id="PTHR30625">
    <property type="entry name" value="PROTEIN TOLQ"/>
    <property type="match status" value="1"/>
</dbReference>
<accession>A0A1K1UZ61</accession>
<reference evidence="11 12" key="1">
    <citation type="submission" date="2016-11" db="EMBL/GenBank/DDBJ databases">
        <authorList>
            <person name="Jaros S."/>
            <person name="Januszkiewicz K."/>
            <person name="Wedrychowicz H."/>
        </authorList>
    </citation>
    <scope>NUCLEOTIDE SEQUENCE [LARGE SCALE GENOMIC DNA]</scope>
    <source>
        <strain evidence="11 12">DSM 21637</strain>
    </source>
</reference>
<keyword evidence="5 8" id="KW-0472">Membrane</keyword>
<dbReference type="OrthoDB" id="4045at2"/>
<feature type="chain" id="PRO_5012905137" evidence="9">
    <location>
        <begin position="23"/>
        <end position="463"/>
    </location>
</feature>
<dbReference type="Proteomes" id="UP000182350">
    <property type="component" value="Unassembled WGS sequence"/>
</dbReference>
<evidence type="ECO:0000256" key="8">
    <source>
        <dbReference type="SAM" id="Phobius"/>
    </source>
</evidence>
<evidence type="ECO:0000259" key="10">
    <source>
        <dbReference type="Pfam" id="PF01618"/>
    </source>
</evidence>
<evidence type="ECO:0000256" key="7">
    <source>
        <dbReference type="SAM" id="Coils"/>
    </source>
</evidence>
<evidence type="ECO:0000256" key="2">
    <source>
        <dbReference type="ARBA" id="ARBA00022475"/>
    </source>
</evidence>
<feature type="coiled-coil region" evidence="7">
    <location>
        <begin position="60"/>
        <end position="101"/>
    </location>
</feature>
<feature type="transmembrane region" description="Helical" evidence="8">
    <location>
        <begin position="399"/>
        <end position="423"/>
    </location>
</feature>
<keyword evidence="6" id="KW-0653">Protein transport</keyword>
<evidence type="ECO:0000256" key="5">
    <source>
        <dbReference type="ARBA" id="ARBA00023136"/>
    </source>
</evidence>
<evidence type="ECO:0000313" key="11">
    <source>
        <dbReference type="EMBL" id="SFX17836.1"/>
    </source>
</evidence>
<comment type="similarity">
    <text evidence="6">Belongs to the exbB/tolQ family.</text>
</comment>
<keyword evidence="2" id="KW-1003">Cell membrane</keyword>
<dbReference type="AlphaFoldDB" id="A0A1K1UZ61"/>
<dbReference type="GO" id="GO:0005886">
    <property type="term" value="C:plasma membrane"/>
    <property type="evidence" value="ECO:0007669"/>
    <property type="project" value="UniProtKB-SubCell"/>
</dbReference>
<organism evidence="11 12">
    <name type="scientific">Marinospirillum alkaliphilum DSM 21637</name>
    <dbReference type="NCBI Taxonomy" id="1122209"/>
    <lineage>
        <taxon>Bacteria</taxon>
        <taxon>Pseudomonadati</taxon>
        <taxon>Pseudomonadota</taxon>
        <taxon>Gammaproteobacteria</taxon>
        <taxon>Oceanospirillales</taxon>
        <taxon>Oceanospirillaceae</taxon>
        <taxon>Marinospirillum</taxon>
    </lineage>
</organism>
<dbReference type="RefSeq" id="WP_072324936.1">
    <property type="nucleotide sequence ID" value="NZ_FPJW01000002.1"/>
</dbReference>
<proteinExistence type="inferred from homology"/>
<dbReference type="Pfam" id="PF01618">
    <property type="entry name" value="MotA_ExbB"/>
    <property type="match status" value="1"/>
</dbReference>
<dbReference type="PIRSF" id="PIRSF037714">
    <property type="entry name" value="TolR"/>
    <property type="match status" value="1"/>
</dbReference>